<dbReference type="Gramene" id="KJB17427">
    <property type="protein sequence ID" value="KJB17427"/>
    <property type="gene ID" value="B456_003G000700"/>
</dbReference>
<evidence type="ECO:0000256" key="1">
    <source>
        <dbReference type="SAM" id="Phobius"/>
    </source>
</evidence>
<dbReference type="AlphaFoldDB" id="A0A0D2MH89"/>
<reference evidence="2 3" key="1">
    <citation type="journal article" date="2012" name="Nature">
        <title>Repeated polyploidization of Gossypium genomes and the evolution of spinnable cotton fibres.</title>
        <authorList>
            <person name="Paterson A.H."/>
            <person name="Wendel J.F."/>
            <person name="Gundlach H."/>
            <person name="Guo H."/>
            <person name="Jenkins J."/>
            <person name="Jin D."/>
            <person name="Llewellyn D."/>
            <person name="Showmaker K.C."/>
            <person name="Shu S."/>
            <person name="Udall J."/>
            <person name="Yoo M.J."/>
            <person name="Byers R."/>
            <person name="Chen W."/>
            <person name="Doron-Faigenboim A."/>
            <person name="Duke M.V."/>
            <person name="Gong L."/>
            <person name="Grimwood J."/>
            <person name="Grover C."/>
            <person name="Grupp K."/>
            <person name="Hu G."/>
            <person name="Lee T.H."/>
            <person name="Li J."/>
            <person name="Lin L."/>
            <person name="Liu T."/>
            <person name="Marler B.S."/>
            <person name="Page J.T."/>
            <person name="Roberts A.W."/>
            <person name="Romanel E."/>
            <person name="Sanders W.S."/>
            <person name="Szadkowski E."/>
            <person name="Tan X."/>
            <person name="Tang H."/>
            <person name="Xu C."/>
            <person name="Wang J."/>
            <person name="Wang Z."/>
            <person name="Zhang D."/>
            <person name="Zhang L."/>
            <person name="Ashrafi H."/>
            <person name="Bedon F."/>
            <person name="Bowers J.E."/>
            <person name="Brubaker C.L."/>
            <person name="Chee P.W."/>
            <person name="Das S."/>
            <person name="Gingle A.R."/>
            <person name="Haigler C.H."/>
            <person name="Harker D."/>
            <person name="Hoffmann L.V."/>
            <person name="Hovav R."/>
            <person name="Jones D.C."/>
            <person name="Lemke C."/>
            <person name="Mansoor S."/>
            <person name="ur Rahman M."/>
            <person name="Rainville L.N."/>
            <person name="Rambani A."/>
            <person name="Reddy U.K."/>
            <person name="Rong J.K."/>
            <person name="Saranga Y."/>
            <person name="Scheffler B.E."/>
            <person name="Scheffler J.A."/>
            <person name="Stelly D.M."/>
            <person name="Triplett B.A."/>
            <person name="Van Deynze A."/>
            <person name="Vaslin M.F."/>
            <person name="Waghmare V.N."/>
            <person name="Walford S.A."/>
            <person name="Wright R.J."/>
            <person name="Zaki E.A."/>
            <person name="Zhang T."/>
            <person name="Dennis E.S."/>
            <person name="Mayer K.F."/>
            <person name="Peterson D.G."/>
            <person name="Rokhsar D.S."/>
            <person name="Wang X."/>
            <person name="Schmutz J."/>
        </authorList>
    </citation>
    <scope>NUCLEOTIDE SEQUENCE [LARGE SCALE GENOMIC DNA]</scope>
</reference>
<protein>
    <submittedName>
        <fullName evidence="2">Uncharacterized protein</fullName>
    </submittedName>
</protein>
<dbReference type="EMBL" id="CM001742">
    <property type="protein sequence ID" value="KJB17427.1"/>
    <property type="molecule type" value="Genomic_DNA"/>
</dbReference>
<keyword evidence="3" id="KW-1185">Reference proteome</keyword>
<feature type="transmembrane region" description="Helical" evidence="1">
    <location>
        <begin position="28"/>
        <end position="52"/>
    </location>
</feature>
<keyword evidence="1" id="KW-1133">Transmembrane helix</keyword>
<name>A0A0D2MH89_GOSRA</name>
<gene>
    <name evidence="2" type="ORF">B456_003G000700</name>
</gene>
<accession>A0A0D2MH89</accession>
<keyword evidence="1" id="KW-0812">Transmembrane</keyword>
<evidence type="ECO:0000313" key="2">
    <source>
        <dbReference type="EMBL" id="KJB17427.1"/>
    </source>
</evidence>
<keyword evidence="1" id="KW-0472">Membrane</keyword>
<proteinExistence type="predicted"/>
<dbReference type="Proteomes" id="UP000032304">
    <property type="component" value="Chromosome 3"/>
</dbReference>
<organism evidence="2 3">
    <name type="scientific">Gossypium raimondii</name>
    <name type="common">Peruvian cotton</name>
    <name type="synonym">Gossypium klotzschianum subsp. raimondii</name>
    <dbReference type="NCBI Taxonomy" id="29730"/>
    <lineage>
        <taxon>Eukaryota</taxon>
        <taxon>Viridiplantae</taxon>
        <taxon>Streptophyta</taxon>
        <taxon>Embryophyta</taxon>
        <taxon>Tracheophyta</taxon>
        <taxon>Spermatophyta</taxon>
        <taxon>Magnoliopsida</taxon>
        <taxon>eudicotyledons</taxon>
        <taxon>Gunneridae</taxon>
        <taxon>Pentapetalae</taxon>
        <taxon>rosids</taxon>
        <taxon>malvids</taxon>
        <taxon>Malvales</taxon>
        <taxon>Malvaceae</taxon>
        <taxon>Malvoideae</taxon>
        <taxon>Gossypium</taxon>
    </lineage>
</organism>
<sequence length="75" mass="8755">MRNHPAVSEPGQSRCLCKFCILVNRYSYFSCVVYLMLVFISTKMSVMAFMSFPFTVDPYNFLISFNPLLNCLFFL</sequence>
<evidence type="ECO:0000313" key="3">
    <source>
        <dbReference type="Proteomes" id="UP000032304"/>
    </source>
</evidence>